<protein>
    <recommendedName>
        <fullName evidence="6">ATPase dynein-related AAA domain-containing protein</fullName>
    </recommendedName>
</protein>
<accession>A0AAV4TA48</accession>
<evidence type="ECO:0000313" key="4">
    <source>
        <dbReference type="EMBL" id="GIY42084.1"/>
    </source>
</evidence>
<dbReference type="PANTHER" id="PTHR48103:SF2">
    <property type="entry name" value="MIDASIN"/>
    <property type="match status" value="1"/>
</dbReference>
<proteinExistence type="predicted"/>
<feature type="signal peptide" evidence="3">
    <location>
        <begin position="1"/>
        <end position="24"/>
    </location>
</feature>
<organism evidence="4 5">
    <name type="scientific">Caerostris darwini</name>
    <dbReference type="NCBI Taxonomy" id="1538125"/>
    <lineage>
        <taxon>Eukaryota</taxon>
        <taxon>Metazoa</taxon>
        <taxon>Ecdysozoa</taxon>
        <taxon>Arthropoda</taxon>
        <taxon>Chelicerata</taxon>
        <taxon>Arachnida</taxon>
        <taxon>Araneae</taxon>
        <taxon>Araneomorphae</taxon>
        <taxon>Entelegynae</taxon>
        <taxon>Araneoidea</taxon>
        <taxon>Araneidae</taxon>
        <taxon>Caerostris</taxon>
    </lineage>
</organism>
<dbReference type="InterPro" id="IPR027417">
    <property type="entry name" value="P-loop_NTPase"/>
</dbReference>
<feature type="non-terminal residue" evidence="4">
    <location>
        <position position="68"/>
    </location>
</feature>
<dbReference type="Gene3D" id="3.40.50.300">
    <property type="entry name" value="P-loop containing nucleotide triphosphate hydrolases"/>
    <property type="match status" value="1"/>
</dbReference>
<dbReference type="EMBL" id="BPLQ01009146">
    <property type="protein sequence ID" value="GIY42084.1"/>
    <property type="molecule type" value="Genomic_DNA"/>
</dbReference>
<dbReference type="AlphaFoldDB" id="A0AAV4TA48"/>
<dbReference type="PANTHER" id="PTHR48103">
    <property type="entry name" value="MIDASIN-RELATED"/>
    <property type="match status" value="1"/>
</dbReference>
<evidence type="ECO:0008006" key="6">
    <source>
        <dbReference type="Google" id="ProtNLM"/>
    </source>
</evidence>
<reference evidence="4 5" key="1">
    <citation type="submission" date="2021-06" db="EMBL/GenBank/DDBJ databases">
        <title>Caerostris darwini draft genome.</title>
        <authorList>
            <person name="Kono N."/>
            <person name="Arakawa K."/>
        </authorList>
    </citation>
    <scope>NUCLEOTIDE SEQUENCE [LARGE SCALE GENOMIC DNA]</scope>
</reference>
<keyword evidence="3" id="KW-0732">Signal</keyword>
<evidence type="ECO:0000256" key="3">
    <source>
        <dbReference type="SAM" id="SignalP"/>
    </source>
</evidence>
<keyword evidence="5" id="KW-1185">Reference proteome</keyword>
<gene>
    <name evidence="4" type="ORF">CDAR_258081</name>
</gene>
<comment type="caution">
    <text evidence="4">The sequence shown here is derived from an EMBL/GenBank/DDBJ whole genome shotgun (WGS) entry which is preliminary data.</text>
</comment>
<sequence length="68" mass="7132">SSSLICVQSIQVVLHSLALAGSVAEPVLIQGPVGCGKTSLVEHLAMLTGKKHVKDFLKIQLGDHVDSK</sequence>
<dbReference type="Proteomes" id="UP001054837">
    <property type="component" value="Unassembled WGS sequence"/>
</dbReference>
<name>A0AAV4TA48_9ARAC</name>
<dbReference type="GO" id="GO:0005634">
    <property type="term" value="C:nucleus"/>
    <property type="evidence" value="ECO:0007669"/>
    <property type="project" value="TreeGrafter"/>
</dbReference>
<feature type="chain" id="PRO_5043461619" description="ATPase dynein-related AAA domain-containing protein" evidence="3">
    <location>
        <begin position="25"/>
        <end position="68"/>
    </location>
</feature>
<dbReference type="GO" id="GO:0000027">
    <property type="term" value="P:ribosomal large subunit assembly"/>
    <property type="evidence" value="ECO:0007669"/>
    <property type="project" value="TreeGrafter"/>
</dbReference>
<keyword evidence="1" id="KW-0547">Nucleotide-binding</keyword>
<dbReference type="GO" id="GO:0005524">
    <property type="term" value="F:ATP binding"/>
    <property type="evidence" value="ECO:0007669"/>
    <property type="project" value="UniProtKB-KW"/>
</dbReference>
<evidence type="ECO:0000256" key="1">
    <source>
        <dbReference type="ARBA" id="ARBA00022741"/>
    </source>
</evidence>
<keyword evidence="2" id="KW-0067">ATP-binding</keyword>
<dbReference type="SUPFAM" id="SSF52540">
    <property type="entry name" value="P-loop containing nucleoside triphosphate hydrolases"/>
    <property type="match status" value="1"/>
</dbReference>
<dbReference type="GO" id="GO:0000055">
    <property type="term" value="P:ribosomal large subunit export from nucleus"/>
    <property type="evidence" value="ECO:0007669"/>
    <property type="project" value="TreeGrafter"/>
</dbReference>
<evidence type="ECO:0000256" key="2">
    <source>
        <dbReference type="ARBA" id="ARBA00022840"/>
    </source>
</evidence>
<dbReference type="GO" id="GO:0030687">
    <property type="term" value="C:preribosome, large subunit precursor"/>
    <property type="evidence" value="ECO:0007669"/>
    <property type="project" value="TreeGrafter"/>
</dbReference>
<feature type="non-terminal residue" evidence="4">
    <location>
        <position position="1"/>
    </location>
</feature>
<evidence type="ECO:0000313" key="5">
    <source>
        <dbReference type="Proteomes" id="UP001054837"/>
    </source>
</evidence>